<sequence>MNPNQRPEALLESSNHTLDYQTIPERLLVEKRLERVLKFQELRHRRRQTPVDCRRPPLVFHLATSRRRNSARSPPEARRPAIPLLGPDTLPVCHLRPNILSDHHLTLDFHLTDGRQASVSFHPGGQNPAREGTSGPSMEDRIRKMEESQKEILQLLRGARLPMLARQEEGAFGTPFSLLRVTKHNREVVWGLAIVLRSKIFHVPFMLFAPEVTFPRSPASRCSKTSSRAKSHLRSHSHFSLDSLGLYRSPLRSGPEERSEAVISLCPTQAAVRRECAFRLASSRPPTLAEAAGSPHLCGRLTSRNPQGVLPNAKKFRYCGIDPELEDKLDMMFMGVVATGANAWTPNQTVEHPDVGGSSEQFDNVSDSSESLLKKKDDLNDSNNSKRKSTSTSKIHKKKKYGSAFLRNQITQLVSACTNIESISNVSQSTSHPPLLSDAIKVLDQIVEVFDEIPLYLYATKLLEDHIKRDLFGDNSMNYAVVYCFIRRHQNMLFELQSEMRRPASYRISFSSTSLTHSENSEICHGLHGSSRTTSREVLAITLYILSHNESIRSTSERFQHSTETISRYFSIGLESIVRLSSEVIKPKDPLFRNTEREIQYDSRYMPYFKDYPVRNLQEARARDLPHPVAHVRKILRSKEARAREL</sequence>
<feature type="domain" description="DUF8040" evidence="2">
    <location>
        <begin position="525"/>
        <end position="578"/>
    </location>
</feature>
<evidence type="ECO:0000313" key="3">
    <source>
        <dbReference type="EMBL" id="KAL0913018.1"/>
    </source>
</evidence>
<dbReference type="AlphaFoldDB" id="A0ABD0US16"/>
<reference evidence="3 4" key="1">
    <citation type="journal article" date="2024" name="Plant Biotechnol. J.">
        <title>Dendrobium thyrsiflorum genome and its molecular insights into genes involved in important horticultural traits.</title>
        <authorList>
            <person name="Chen B."/>
            <person name="Wang J.Y."/>
            <person name="Zheng P.J."/>
            <person name="Li K.L."/>
            <person name="Liang Y.M."/>
            <person name="Chen X.F."/>
            <person name="Zhang C."/>
            <person name="Zhao X."/>
            <person name="He X."/>
            <person name="Zhang G.Q."/>
            <person name="Liu Z.J."/>
            <person name="Xu Q."/>
        </authorList>
    </citation>
    <scope>NUCLEOTIDE SEQUENCE [LARGE SCALE GENOMIC DNA]</scope>
    <source>
        <strain evidence="3">GZMU011</strain>
    </source>
</reference>
<gene>
    <name evidence="3" type="ORF">M5K25_016447</name>
</gene>
<comment type="caution">
    <text evidence="3">The sequence shown here is derived from an EMBL/GenBank/DDBJ whole genome shotgun (WGS) entry which is preliminary data.</text>
</comment>
<organism evidence="3 4">
    <name type="scientific">Dendrobium thyrsiflorum</name>
    <name type="common">Pinecone-like raceme dendrobium</name>
    <name type="synonym">Orchid</name>
    <dbReference type="NCBI Taxonomy" id="117978"/>
    <lineage>
        <taxon>Eukaryota</taxon>
        <taxon>Viridiplantae</taxon>
        <taxon>Streptophyta</taxon>
        <taxon>Embryophyta</taxon>
        <taxon>Tracheophyta</taxon>
        <taxon>Spermatophyta</taxon>
        <taxon>Magnoliopsida</taxon>
        <taxon>Liliopsida</taxon>
        <taxon>Asparagales</taxon>
        <taxon>Orchidaceae</taxon>
        <taxon>Epidendroideae</taxon>
        <taxon>Malaxideae</taxon>
        <taxon>Dendrobiinae</taxon>
        <taxon>Dendrobium</taxon>
    </lineage>
</organism>
<proteinExistence type="predicted"/>
<evidence type="ECO:0000256" key="1">
    <source>
        <dbReference type="SAM" id="MobiDB-lite"/>
    </source>
</evidence>
<feature type="region of interest" description="Disordered" evidence="1">
    <location>
        <begin position="345"/>
        <end position="395"/>
    </location>
</feature>
<evidence type="ECO:0000313" key="4">
    <source>
        <dbReference type="Proteomes" id="UP001552299"/>
    </source>
</evidence>
<dbReference type="Pfam" id="PF26138">
    <property type="entry name" value="DUF8040"/>
    <property type="match status" value="1"/>
</dbReference>
<dbReference type="InterPro" id="IPR058353">
    <property type="entry name" value="DUF8040"/>
</dbReference>
<dbReference type="Proteomes" id="UP001552299">
    <property type="component" value="Unassembled WGS sequence"/>
</dbReference>
<protein>
    <recommendedName>
        <fullName evidence="2">DUF8040 domain-containing protein</fullName>
    </recommendedName>
</protein>
<dbReference type="EMBL" id="JANQDX010000013">
    <property type="protein sequence ID" value="KAL0913018.1"/>
    <property type="molecule type" value="Genomic_DNA"/>
</dbReference>
<feature type="compositionally biased region" description="Basic residues" evidence="1">
    <location>
        <begin position="385"/>
        <end position="395"/>
    </location>
</feature>
<keyword evidence="4" id="KW-1185">Reference proteome</keyword>
<accession>A0ABD0US16</accession>
<evidence type="ECO:0000259" key="2">
    <source>
        <dbReference type="Pfam" id="PF26138"/>
    </source>
</evidence>
<name>A0ABD0US16_DENTH</name>